<accession>A0ABX4BPR0</accession>
<dbReference type="InterPro" id="IPR004547">
    <property type="entry name" value="Glucosamine6P_isomerase"/>
</dbReference>
<feature type="domain" description="Glucosamine/galactosamine-6-phosphate isomerase" evidence="1">
    <location>
        <begin position="29"/>
        <end position="179"/>
    </location>
</feature>
<sequence>MIKSIIDKATGFEKRFENINTVVFENSIDASKAVAREIATLIKSKQENNESCILGLATGSSPKGLYAELVRLHKEEGLSFKNVISFNLDEYYPMEPNSINSYVRFMKELLFDHVDILPENAHVPDGLLTKQQIADYCHDYEAKIEALGGIDLQILGIGGNGHIGFNESGSLQNSKTRLVALDHITRV</sequence>
<dbReference type="CDD" id="cd01399">
    <property type="entry name" value="GlcN6P_deaminase"/>
    <property type="match status" value="1"/>
</dbReference>
<dbReference type="EMBL" id="MUGV01000021">
    <property type="protein sequence ID" value="OXA78381.1"/>
    <property type="molecule type" value="Genomic_DNA"/>
</dbReference>
<dbReference type="RefSeq" id="WP_207556433.1">
    <property type="nucleotide sequence ID" value="NZ_MUGV01000021.1"/>
</dbReference>
<protein>
    <submittedName>
        <fullName evidence="2">Glucosamine-6-phosphate deaminase</fullName>
    </submittedName>
</protein>
<organism evidence="2 3">
    <name type="scientific">Flavobacterium frigidimaris</name>
    <dbReference type="NCBI Taxonomy" id="262320"/>
    <lineage>
        <taxon>Bacteria</taxon>
        <taxon>Pseudomonadati</taxon>
        <taxon>Bacteroidota</taxon>
        <taxon>Flavobacteriia</taxon>
        <taxon>Flavobacteriales</taxon>
        <taxon>Flavobacteriaceae</taxon>
        <taxon>Flavobacterium</taxon>
    </lineage>
</organism>
<comment type="caution">
    <text evidence="2">The sequence shown here is derived from an EMBL/GenBank/DDBJ whole genome shotgun (WGS) entry which is preliminary data.</text>
</comment>
<evidence type="ECO:0000259" key="1">
    <source>
        <dbReference type="Pfam" id="PF01182"/>
    </source>
</evidence>
<dbReference type="Proteomes" id="UP000198382">
    <property type="component" value="Unassembled WGS sequence"/>
</dbReference>
<dbReference type="InterPro" id="IPR018321">
    <property type="entry name" value="Glucosamine6P_isomerase_CS"/>
</dbReference>
<gene>
    <name evidence="2" type="ORF">B0A65_13215</name>
</gene>
<dbReference type="InterPro" id="IPR052960">
    <property type="entry name" value="GlcN6P_deaminase-like"/>
</dbReference>
<reference evidence="2 3" key="1">
    <citation type="submission" date="2016-11" db="EMBL/GenBank/DDBJ databases">
        <title>Whole genomes of Flavobacteriaceae.</title>
        <authorList>
            <person name="Stine C."/>
            <person name="Li C."/>
            <person name="Tadesse D."/>
        </authorList>
    </citation>
    <scope>NUCLEOTIDE SEQUENCE [LARGE SCALE GENOMIC DNA]</scope>
    <source>
        <strain evidence="2 3">DSM 15937</strain>
    </source>
</reference>
<feature type="non-terminal residue" evidence="2">
    <location>
        <position position="187"/>
    </location>
</feature>
<evidence type="ECO:0000313" key="2">
    <source>
        <dbReference type="EMBL" id="OXA78381.1"/>
    </source>
</evidence>
<dbReference type="PANTHER" id="PTHR42892">
    <property type="entry name" value="GLUCOSAMINE-6-PHOSPHATE DEAMINASE-LIKE PROTEIN BT_0258-RELATED"/>
    <property type="match status" value="1"/>
</dbReference>
<dbReference type="InterPro" id="IPR037171">
    <property type="entry name" value="NagB/RpiA_transferase-like"/>
</dbReference>
<dbReference type="Gene3D" id="3.40.50.1360">
    <property type="match status" value="1"/>
</dbReference>
<evidence type="ECO:0000313" key="3">
    <source>
        <dbReference type="Proteomes" id="UP000198382"/>
    </source>
</evidence>
<dbReference type="InterPro" id="IPR006148">
    <property type="entry name" value="Glc/Gal-6P_isomerase"/>
</dbReference>
<proteinExistence type="predicted"/>
<name>A0ABX4BPR0_FLAFR</name>
<dbReference type="PANTHER" id="PTHR42892:SF1">
    <property type="entry name" value="GLUCOSAMINE-6-PHOSPHATE ISOMERASE"/>
    <property type="match status" value="1"/>
</dbReference>
<dbReference type="Pfam" id="PF01182">
    <property type="entry name" value="Glucosamine_iso"/>
    <property type="match status" value="1"/>
</dbReference>
<keyword evidence="3" id="KW-1185">Reference proteome</keyword>
<dbReference type="SUPFAM" id="SSF100950">
    <property type="entry name" value="NagB/RpiA/CoA transferase-like"/>
    <property type="match status" value="1"/>
</dbReference>
<dbReference type="PROSITE" id="PS01161">
    <property type="entry name" value="GLC_GALNAC_ISOMERASE"/>
    <property type="match status" value="1"/>
</dbReference>